<evidence type="ECO:0000256" key="1">
    <source>
        <dbReference type="SAM" id="MobiDB-lite"/>
    </source>
</evidence>
<proteinExistence type="predicted"/>
<name>A0A4Y2G8C6_ARAVE</name>
<dbReference type="OrthoDB" id="6466362at2759"/>
<evidence type="ECO:0000313" key="3">
    <source>
        <dbReference type="EMBL" id="GBM49029.1"/>
    </source>
</evidence>
<feature type="compositionally biased region" description="Polar residues" evidence="1">
    <location>
        <begin position="34"/>
        <end position="49"/>
    </location>
</feature>
<evidence type="ECO:0000313" key="2">
    <source>
        <dbReference type="EMBL" id="GBM49016.1"/>
    </source>
</evidence>
<accession>A0A4Y2G8C6</accession>
<organism evidence="2 4">
    <name type="scientific">Araneus ventricosus</name>
    <name type="common">Orbweaver spider</name>
    <name type="synonym">Epeira ventricosa</name>
    <dbReference type="NCBI Taxonomy" id="182803"/>
    <lineage>
        <taxon>Eukaryota</taxon>
        <taxon>Metazoa</taxon>
        <taxon>Ecdysozoa</taxon>
        <taxon>Arthropoda</taxon>
        <taxon>Chelicerata</taxon>
        <taxon>Arachnida</taxon>
        <taxon>Araneae</taxon>
        <taxon>Araneomorphae</taxon>
        <taxon>Entelegynae</taxon>
        <taxon>Araneoidea</taxon>
        <taxon>Araneidae</taxon>
        <taxon>Araneus</taxon>
    </lineage>
</organism>
<dbReference type="Proteomes" id="UP000499080">
    <property type="component" value="Unassembled WGS sequence"/>
</dbReference>
<dbReference type="EMBL" id="BGPR01253306">
    <property type="protein sequence ID" value="GBM49016.1"/>
    <property type="molecule type" value="Genomic_DNA"/>
</dbReference>
<evidence type="ECO:0000313" key="4">
    <source>
        <dbReference type="Proteomes" id="UP000499080"/>
    </source>
</evidence>
<comment type="caution">
    <text evidence="2">The sequence shown here is derived from an EMBL/GenBank/DDBJ whole genome shotgun (WGS) entry which is preliminary data.</text>
</comment>
<sequence length="124" mass="13964">AETKIDEDSINLSNNQERMKMPNVRKNRYEESNCKGNQGKSRNQHFNSPHYSHSTSSKYKKTTEAVKETSTPVQTCFIVSHEGVKSRNIILGNEPVTAVVNTGSSVSLIREDVSRRIDDHSKLS</sequence>
<gene>
    <name evidence="2" type="ORF">AVEN_10066_1</name>
    <name evidence="3" type="ORF">AVEN_11120_1</name>
</gene>
<reference evidence="2 4" key="1">
    <citation type="journal article" date="2019" name="Sci. Rep.">
        <title>Orb-weaving spider Araneus ventricosus genome elucidates the spidroin gene catalogue.</title>
        <authorList>
            <person name="Kono N."/>
            <person name="Nakamura H."/>
            <person name="Ohtoshi R."/>
            <person name="Moran D.A.P."/>
            <person name="Shinohara A."/>
            <person name="Yoshida Y."/>
            <person name="Fujiwara M."/>
            <person name="Mori M."/>
            <person name="Tomita M."/>
            <person name="Arakawa K."/>
        </authorList>
    </citation>
    <scope>NUCLEOTIDE SEQUENCE [LARGE SCALE GENOMIC DNA]</scope>
</reference>
<evidence type="ECO:0008006" key="5">
    <source>
        <dbReference type="Google" id="ProtNLM"/>
    </source>
</evidence>
<keyword evidence="4" id="KW-1185">Reference proteome</keyword>
<feature type="non-terminal residue" evidence="2">
    <location>
        <position position="1"/>
    </location>
</feature>
<dbReference type="EMBL" id="BGPR01253309">
    <property type="protein sequence ID" value="GBM49029.1"/>
    <property type="molecule type" value="Genomic_DNA"/>
</dbReference>
<dbReference type="AlphaFoldDB" id="A0A4Y2G8C6"/>
<feature type="region of interest" description="Disordered" evidence="1">
    <location>
        <begin position="1"/>
        <end position="66"/>
    </location>
</feature>
<protein>
    <recommendedName>
        <fullName evidence="5">Peptidase A2 domain-containing protein</fullName>
    </recommendedName>
</protein>